<evidence type="ECO:0008006" key="3">
    <source>
        <dbReference type="Google" id="ProtNLM"/>
    </source>
</evidence>
<evidence type="ECO:0000313" key="2">
    <source>
        <dbReference type="Proteomes" id="UP001189429"/>
    </source>
</evidence>
<keyword evidence="2" id="KW-1185">Reference proteome</keyword>
<dbReference type="Proteomes" id="UP001189429">
    <property type="component" value="Unassembled WGS sequence"/>
</dbReference>
<gene>
    <name evidence="1" type="ORF">PCOR1329_LOCUS40324</name>
</gene>
<organism evidence="1 2">
    <name type="scientific">Prorocentrum cordatum</name>
    <dbReference type="NCBI Taxonomy" id="2364126"/>
    <lineage>
        <taxon>Eukaryota</taxon>
        <taxon>Sar</taxon>
        <taxon>Alveolata</taxon>
        <taxon>Dinophyceae</taxon>
        <taxon>Prorocentrales</taxon>
        <taxon>Prorocentraceae</taxon>
        <taxon>Prorocentrum</taxon>
    </lineage>
</organism>
<dbReference type="InterPro" id="IPR006342">
    <property type="entry name" value="FkbM_mtfrase"/>
</dbReference>
<dbReference type="EMBL" id="CAUYUJ010014860">
    <property type="protein sequence ID" value="CAK0846980.1"/>
    <property type="molecule type" value="Genomic_DNA"/>
</dbReference>
<dbReference type="Gene3D" id="3.40.50.150">
    <property type="entry name" value="Vaccinia Virus protein VP39"/>
    <property type="match status" value="1"/>
</dbReference>
<protein>
    <recommendedName>
        <fullName evidence="3">Methyltransferase FkbM domain-containing protein</fullName>
    </recommendedName>
</protein>
<dbReference type="InterPro" id="IPR029063">
    <property type="entry name" value="SAM-dependent_MTases_sf"/>
</dbReference>
<proteinExistence type="predicted"/>
<comment type="caution">
    <text evidence="1">The sequence shown here is derived from an EMBL/GenBank/DDBJ whole genome shotgun (WGS) entry which is preliminary data.</text>
</comment>
<sequence>MPGGVPRLLAAGAAGAVGAVGPAGSRAPADLAECAELLHRSEHEAAGSPPECRTLLLGALARDEVPGYAYRVQDCHFWAHYGVRDRAVEGARLTDFNRLAELRLSEPFSPPLRPNATMLYVGAHRTGDDGAHFHRHHRLRVHLFEPSPSFFGDLQRALGGVPGFTLHNYGLGAQTRRMRLLVSGTASRTLENRSDVGLAPGRVEEVLVRAAAEAAPDVLGGGAAELLHVNCEGCEYDVIEGISDAGHLAEIPQVQIATHMLDHQDPNVPFLEAMALSVQVSARRYCQMHGRGWRADPLHPWAKD</sequence>
<reference evidence="1" key="1">
    <citation type="submission" date="2023-10" db="EMBL/GenBank/DDBJ databases">
        <authorList>
            <person name="Chen Y."/>
            <person name="Shah S."/>
            <person name="Dougan E. K."/>
            <person name="Thang M."/>
            <person name="Chan C."/>
        </authorList>
    </citation>
    <scope>NUCLEOTIDE SEQUENCE [LARGE SCALE GENOMIC DNA]</scope>
</reference>
<evidence type="ECO:0000313" key="1">
    <source>
        <dbReference type="EMBL" id="CAK0846980.1"/>
    </source>
</evidence>
<accession>A0ABN9TLT4</accession>
<dbReference type="NCBIfam" id="TIGR01444">
    <property type="entry name" value="fkbM_fam"/>
    <property type="match status" value="1"/>
</dbReference>
<dbReference type="SUPFAM" id="SSF53335">
    <property type="entry name" value="S-adenosyl-L-methionine-dependent methyltransferases"/>
    <property type="match status" value="1"/>
</dbReference>
<name>A0ABN9TLT4_9DINO</name>